<dbReference type="OrthoDB" id="414698at2759"/>
<dbReference type="GO" id="GO:0016787">
    <property type="term" value="F:hydrolase activity"/>
    <property type="evidence" value="ECO:0007669"/>
    <property type="project" value="UniProtKB-KW"/>
</dbReference>
<name>A0A5N6ZSZ2_9EURO</name>
<dbReference type="GO" id="GO:0005737">
    <property type="term" value="C:cytoplasm"/>
    <property type="evidence" value="ECO:0007669"/>
    <property type="project" value="TreeGrafter"/>
</dbReference>
<organism evidence="3 4">
    <name type="scientific">Aspergillus caelatus</name>
    <dbReference type="NCBI Taxonomy" id="61420"/>
    <lineage>
        <taxon>Eukaryota</taxon>
        <taxon>Fungi</taxon>
        <taxon>Dikarya</taxon>
        <taxon>Ascomycota</taxon>
        <taxon>Pezizomycotina</taxon>
        <taxon>Eurotiomycetes</taxon>
        <taxon>Eurotiomycetidae</taxon>
        <taxon>Eurotiales</taxon>
        <taxon>Aspergillaceae</taxon>
        <taxon>Aspergillus</taxon>
        <taxon>Aspergillus subgen. Circumdati</taxon>
    </lineage>
</organism>
<protein>
    <submittedName>
        <fullName evidence="3">Serine hydrolase FSH</fullName>
    </submittedName>
</protein>
<keyword evidence="1 3" id="KW-0378">Hydrolase</keyword>
<keyword evidence="4" id="KW-1185">Reference proteome</keyword>
<dbReference type="InterPro" id="IPR029058">
    <property type="entry name" value="AB_hydrolase_fold"/>
</dbReference>
<dbReference type="GeneID" id="43657672"/>
<evidence type="ECO:0000313" key="4">
    <source>
        <dbReference type="Proteomes" id="UP000326268"/>
    </source>
</evidence>
<sequence length="232" mass="25809">MRFLCLHGLGDNAQVNPTGKPSRAILNRLLANSAAAIRYELSDDYTYEFVEGAIPWGPSNRNAVHSEAATFTYCHPEQEDSFLRAIQDLERFFEDEGPFDGVIGFSMGASLAITWLKLKQEALNRGDITSLPVNVVILFSVSHVYDYKVVEKGNPVEWDPSHAGIQLDVPSVHIWGSQDPSKSLGQRGTEFFRPDKLSTYVHERGHEIPSSMEEVPHVVKATNRAIAAISRV</sequence>
<evidence type="ECO:0000313" key="3">
    <source>
        <dbReference type="EMBL" id="KAE8360704.1"/>
    </source>
</evidence>
<reference evidence="3 4" key="1">
    <citation type="submission" date="2019-04" db="EMBL/GenBank/DDBJ databases">
        <title>Friends and foes A comparative genomics studyof 23 Aspergillus species from section Flavi.</title>
        <authorList>
            <consortium name="DOE Joint Genome Institute"/>
            <person name="Kjaerbolling I."/>
            <person name="Vesth T."/>
            <person name="Frisvad J.C."/>
            <person name="Nybo J.L."/>
            <person name="Theobald S."/>
            <person name="Kildgaard S."/>
            <person name="Isbrandt T."/>
            <person name="Kuo A."/>
            <person name="Sato A."/>
            <person name="Lyhne E.K."/>
            <person name="Kogle M.E."/>
            <person name="Wiebenga A."/>
            <person name="Kun R.S."/>
            <person name="Lubbers R.J."/>
            <person name="Makela M.R."/>
            <person name="Barry K."/>
            <person name="Chovatia M."/>
            <person name="Clum A."/>
            <person name="Daum C."/>
            <person name="Haridas S."/>
            <person name="He G."/>
            <person name="LaButti K."/>
            <person name="Lipzen A."/>
            <person name="Mondo S."/>
            <person name="Riley R."/>
            <person name="Salamov A."/>
            <person name="Simmons B.A."/>
            <person name="Magnuson J.K."/>
            <person name="Henrissat B."/>
            <person name="Mortensen U.H."/>
            <person name="Larsen T.O."/>
            <person name="Devries R.P."/>
            <person name="Grigoriev I.V."/>
            <person name="Machida M."/>
            <person name="Baker S.E."/>
            <person name="Andersen M.R."/>
        </authorList>
    </citation>
    <scope>NUCLEOTIDE SEQUENCE [LARGE SCALE GENOMIC DNA]</scope>
    <source>
        <strain evidence="3 4">CBS 763.97</strain>
    </source>
</reference>
<dbReference type="PANTHER" id="PTHR48070:SF6">
    <property type="entry name" value="ESTERASE OVCA2"/>
    <property type="match status" value="1"/>
</dbReference>
<proteinExistence type="predicted"/>
<dbReference type="InterPro" id="IPR005645">
    <property type="entry name" value="FSH-like_dom"/>
</dbReference>
<dbReference type="Proteomes" id="UP000326268">
    <property type="component" value="Unassembled WGS sequence"/>
</dbReference>
<dbReference type="SUPFAM" id="SSF53474">
    <property type="entry name" value="alpha/beta-Hydrolases"/>
    <property type="match status" value="1"/>
</dbReference>
<dbReference type="GO" id="GO:0019748">
    <property type="term" value="P:secondary metabolic process"/>
    <property type="evidence" value="ECO:0007669"/>
    <property type="project" value="TreeGrafter"/>
</dbReference>
<dbReference type="Gene3D" id="3.40.50.1820">
    <property type="entry name" value="alpha/beta hydrolase"/>
    <property type="match status" value="1"/>
</dbReference>
<accession>A0A5N6ZSZ2</accession>
<dbReference type="PANTHER" id="PTHR48070">
    <property type="entry name" value="ESTERASE OVCA2"/>
    <property type="match status" value="1"/>
</dbReference>
<dbReference type="RefSeq" id="XP_031923785.1">
    <property type="nucleotide sequence ID" value="XM_032073226.1"/>
</dbReference>
<evidence type="ECO:0000259" key="2">
    <source>
        <dbReference type="Pfam" id="PF03959"/>
    </source>
</evidence>
<gene>
    <name evidence="3" type="ORF">BDV27DRAFT_161431</name>
</gene>
<dbReference type="Pfam" id="PF03959">
    <property type="entry name" value="FSH1"/>
    <property type="match status" value="1"/>
</dbReference>
<evidence type="ECO:0000256" key="1">
    <source>
        <dbReference type="ARBA" id="ARBA00022801"/>
    </source>
</evidence>
<dbReference type="GO" id="GO:0005634">
    <property type="term" value="C:nucleus"/>
    <property type="evidence" value="ECO:0007669"/>
    <property type="project" value="TreeGrafter"/>
</dbReference>
<dbReference type="AlphaFoldDB" id="A0A5N6ZSZ2"/>
<dbReference type="InterPro" id="IPR050593">
    <property type="entry name" value="LovG"/>
</dbReference>
<feature type="domain" description="Serine hydrolase" evidence="2">
    <location>
        <begin position="2"/>
        <end position="214"/>
    </location>
</feature>
<dbReference type="EMBL" id="ML737763">
    <property type="protein sequence ID" value="KAE8360704.1"/>
    <property type="molecule type" value="Genomic_DNA"/>
</dbReference>